<name>A0A917P9F1_9ACTN</name>
<proteinExistence type="predicted"/>
<evidence type="ECO:0000256" key="1">
    <source>
        <dbReference type="SAM" id="MobiDB-lite"/>
    </source>
</evidence>
<accession>A0A917P9F1</accession>
<dbReference type="AlphaFoldDB" id="A0A917P9F1"/>
<evidence type="ECO:0000313" key="2">
    <source>
        <dbReference type="EMBL" id="GGJ67601.1"/>
    </source>
</evidence>
<reference evidence="2" key="2">
    <citation type="submission" date="2020-09" db="EMBL/GenBank/DDBJ databases">
        <authorList>
            <person name="Sun Q."/>
            <person name="Ohkuma M."/>
        </authorList>
    </citation>
    <scope>NUCLEOTIDE SEQUENCE</scope>
    <source>
        <strain evidence="2">JCM 3086</strain>
    </source>
</reference>
<keyword evidence="3" id="KW-1185">Reference proteome</keyword>
<dbReference type="EMBL" id="BMQA01000099">
    <property type="protein sequence ID" value="GGJ67601.1"/>
    <property type="molecule type" value="Genomic_DNA"/>
</dbReference>
<gene>
    <name evidence="2" type="ORF">GCM10010121_092880</name>
</gene>
<dbReference type="Proteomes" id="UP000657574">
    <property type="component" value="Unassembled WGS sequence"/>
</dbReference>
<comment type="caution">
    <text evidence="2">The sequence shown here is derived from an EMBL/GenBank/DDBJ whole genome shotgun (WGS) entry which is preliminary data.</text>
</comment>
<protein>
    <submittedName>
        <fullName evidence="2">Uncharacterized protein</fullName>
    </submittedName>
</protein>
<feature type="region of interest" description="Disordered" evidence="1">
    <location>
        <begin position="14"/>
        <end position="101"/>
    </location>
</feature>
<sequence length="101" mass="10498">MSFTLRYLVRPDGSFSRIGNLNGSLDDVSDEELTRMRPADRDDEEQPPGPAPAAEATSCCTGTAHSGPACGWSSARPATRTAPQPVPSSAGTATPTATPRP</sequence>
<feature type="compositionally biased region" description="Low complexity" evidence="1">
    <location>
        <begin position="87"/>
        <end position="101"/>
    </location>
</feature>
<organism evidence="2 3">
    <name type="scientific">Streptomyces brasiliensis</name>
    <dbReference type="NCBI Taxonomy" id="1954"/>
    <lineage>
        <taxon>Bacteria</taxon>
        <taxon>Bacillati</taxon>
        <taxon>Actinomycetota</taxon>
        <taxon>Actinomycetes</taxon>
        <taxon>Kitasatosporales</taxon>
        <taxon>Streptomycetaceae</taxon>
        <taxon>Streptomyces</taxon>
    </lineage>
</organism>
<evidence type="ECO:0000313" key="3">
    <source>
        <dbReference type="Proteomes" id="UP000657574"/>
    </source>
</evidence>
<reference evidence="2" key="1">
    <citation type="journal article" date="2014" name="Int. J. Syst. Evol. Microbiol.">
        <title>Complete genome sequence of Corynebacterium casei LMG S-19264T (=DSM 44701T), isolated from a smear-ripened cheese.</title>
        <authorList>
            <consortium name="US DOE Joint Genome Institute (JGI-PGF)"/>
            <person name="Walter F."/>
            <person name="Albersmeier A."/>
            <person name="Kalinowski J."/>
            <person name="Ruckert C."/>
        </authorList>
    </citation>
    <scope>NUCLEOTIDE SEQUENCE</scope>
    <source>
        <strain evidence="2">JCM 3086</strain>
    </source>
</reference>